<accession>A0A0F9VWA7</accession>
<sequence length="103" mass="12303">MTELIAEHRPVARKVHFCEECGQEIRPGTRYTSQRCKDGGDVWTFKAHTDCMAWSQAYRNKHKEWHPYGGFIPMYDLIEPHEYNEWRGFFPHAVCRMAFPRIN</sequence>
<reference evidence="1" key="1">
    <citation type="journal article" date="2015" name="Nature">
        <title>Complex archaea that bridge the gap between prokaryotes and eukaryotes.</title>
        <authorList>
            <person name="Spang A."/>
            <person name="Saw J.H."/>
            <person name="Jorgensen S.L."/>
            <person name="Zaremba-Niedzwiedzka K."/>
            <person name="Martijn J."/>
            <person name="Lind A.E."/>
            <person name="van Eijk R."/>
            <person name="Schleper C."/>
            <person name="Guy L."/>
            <person name="Ettema T.J."/>
        </authorList>
    </citation>
    <scope>NUCLEOTIDE SEQUENCE</scope>
</reference>
<gene>
    <name evidence="1" type="ORF">LCGC14_0043230</name>
</gene>
<organism evidence="1">
    <name type="scientific">marine sediment metagenome</name>
    <dbReference type="NCBI Taxonomy" id="412755"/>
    <lineage>
        <taxon>unclassified sequences</taxon>
        <taxon>metagenomes</taxon>
        <taxon>ecological metagenomes</taxon>
    </lineage>
</organism>
<dbReference type="EMBL" id="LAZR01000009">
    <property type="protein sequence ID" value="KKO08385.1"/>
    <property type="molecule type" value="Genomic_DNA"/>
</dbReference>
<name>A0A0F9VWA7_9ZZZZ</name>
<protein>
    <submittedName>
        <fullName evidence="1">Uncharacterized protein</fullName>
    </submittedName>
</protein>
<proteinExistence type="predicted"/>
<comment type="caution">
    <text evidence="1">The sequence shown here is derived from an EMBL/GenBank/DDBJ whole genome shotgun (WGS) entry which is preliminary data.</text>
</comment>
<dbReference type="AlphaFoldDB" id="A0A0F9VWA7"/>
<evidence type="ECO:0000313" key="1">
    <source>
        <dbReference type="EMBL" id="KKO08385.1"/>
    </source>
</evidence>